<feature type="region of interest" description="Disordered" evidence="3">
    <location>
        <begin position="242"/>
        <end position="376"/>
    </location>
</feature>
<feature type="compositionally biased region" description="Polar residues" evidence="3">
    <location>
        <begin position="950"/>
        <end position="961"/>
    </location>
</feature>
<feature type="compositionally biased region" description="Basic and acidic residues" evidence="3">
    <location>
        <begin position="53"/>
        <end position="66"/>
    </location>
</feature>
<dbReference type="SUPFAM" id="SSF50044">
    <property type="entry name" value="SH3-domain"/>
    <property type="match status" value="1"/>
</dbReference>
<dbReference type="SMART" id="SM00325">
    <property type="entry name" value="RhoGEF"/>
    <property type="match status" value="1"/>
</dbReference>
<feature type="compositionally biased region" description="Polar residues" evidence="3">
    <location>
        <begin position="269"/>
        <end position="278"/>
    </location>
</feature>
<dbReference type="PROSITE" id="PS50010">
    <property type="entry name" value="DH_2"/>
    <property type="match status" value="1"/>
</dbReference>
<evidence type="ECO:0000256" key="2">
    <source>
        <dbReference type="PROSITE-ProRule" id="PRU00192"/>
    </source>
</evidence>
<dbReference type="InterPro" id="IPR011993">
    <property type="entry name" value="PH-like_dom_sf"/>
</dbReference>
<dbReference type="SUPFAM" id="SSF50729">
    <property type="entry name" value="PH domain-like"/>
    <property type="match status" value="1"/>
</dbReference>
<proteinExistence type="predicted"/>
<dbReference type="SMART" id="SM00326">
    <property type="entry name" value="SH3"/>
    <property type="match status" value="1"/>
</dbReference>
<dbReference type="CDD" id="cd00160">
    <property type="entry name" value="RhoGEF"/>
    <property type="match status" value="1"/>
</dbReference>
<feature type="compositionally biased region" description="Polar residues" evidence="3">
    <location>
        <begin position="165"/>
        <end position="180"/>
    </location>
</feature>
<dbReference type="Gene3D" id="2.30.30.40">
    <property type="entry name" value="SH3 Domains"/>
    <property type="match status" value="1"/>
</dbReference>
<feature type="domain" description="DH" evidence="5">
    <location>
        <begin position="1003"/>
        <end position="1193"/>
    </location>
</feature>
<dbReference type="GO" id="GO:0005085">
    <property type="term" value="F:guanyl-nucleotide exchange factor activity"/>
    <property type="evidence" value="ECO:0007669"/>
    <property type="project" value="InterPro"/>
</dbReference>
<feature type="region of interest" description="Disordered" evidence="3">
    <location>
        <begin position="150"/>
        <end position="183"/>
    </location>
</feature>
<dbReference type="WBParaSite" id="Gr19_v10_g1201.t2">
    <property type="protein sequence ID" value="Gr19_v10_g1201.t2"/>
    <property type="gene ID" value="Gr19_v10_g1201"/>
</dbReference>
<feature type="compositionally biased region" description="Low complexity" evidence="3">
    <location>
        <begin position="933"/>
        <end position="949"/>
    </location>
</feature>
<dbReference type="Pfam" id="PF00018">
    <property type="entry name" value="SH3_1"/>
    <property type="match status" value="1"/>
</dbReference>
<dbReference type="PROSITE" id="PS50002">
    <property type="entry name" value="SH3"/>
    <property type="match status" value="1"/>
</dbReference>
<dbReference type="PANTHER" id="PTHR12845">
    <property type="entry name" value="GUANINE NUCLEOTIDE EXCHANGE FACTOR"/>
    <property type="match status" value="1"/>
</dbReference>
<feature type="region of interest" description="Disordered" evidence="3">
    <location>
        <begin position="396"/>
        <end position="446"/>
    </location>
</feature>
<feature type="region of interest" description="Disordered" evidence="3">
    <location>
        <begin position="1"/>
        <end position="84"/>
    </location>
</feature>
<feature type="compositionally biased region" description="Polar residues" evidence="3">
    <location>
        <begin position="33"/>
        <end position="45"/>
    </location>
</feature>
<feature type="compositionally biased region" description="Polar residues" evidence="3">
    <location>
        <begin position="909"/>
        <end position="925"/>
    </location>
</feature>
<feature type="region of interest" description="Disordered" evidence="3">
    <location>
        <begin position="620"/>
        <end position="694"/>
    </location>
</feature>
<feature type="compositionally biased region" description="Polar residues" evidence="3">
    <location>
        <begin position="11"/>
        <end position="25"/>
    </location>
</feature>
<evidence type="ECO:0000313" key="7">
    <source>
        <dbReference type="WBParaSite" id="Gr19_v10_g1201.t2"/>
    </source>
</evidence>
<dbReference type="CDD" id="cd01221">
    <property type="entry name" value="PH_ephexin"/>
    <property type="match status" value="1"/>
</dbReference>
<protein>
    <submittedName>
        <fullName evidence="7">Rho guanine nucleotide exchange factor 26</fullName>
    </submittedName>
</protein>
<dbReference type="CDD" id="cd11793">
    <property type="entry name" value="SH3_ephexin1_like"/>
    <property type="match status" value="1"/>
</dbReference>
<keyword evidence="1 2" id="KW-0728">SH3 domain</keyword>
<feature type="compositionally biased region" description="Basic and acidic residues" evidence="3">
    <location>
        <begin position="655"/>
        <end position="678"/>
    </location>
</feature>
<dbReference type="Gene3D" id="2.30.29.30">
    <property type="entry name" value="Pleckstrin-homology domain (PH domain)/Phosphotyrosine-binding domain (PTB)"/>
    <property type="match status" value="1"/>
</dbReference>
<evidence type="ECO:0000259" key="5">
    <source>
        <dbReference type="PROSITE" id="PS50010"/>
    </source>
</evidence>
<feature type="compositionally biased region" description="Acidic residues" evidence="3">
    <location>
        <begin position="626"/>
        <end position="644"/>
    </location>
</feature>
<dbReference type="InterPro" id="IPR036028">
    <property type="entry name" value="SH3-like_dom_sf"/>
</dbReference>
<feature type="domain" description="SH3" evidence="4">
    <location>
        <begin position="1358"/>
        <end position="1419"/>
    </location>
</feature>
<dbReference type="InterPro" id="IPR047270">
    <property type="entry name" value="PH_ephexin"/>
</dbReference>
<dbReference type="InterPro" id="IPR001452">
    <property type="entry name" value="SH3_domain"/>
</dbReference>
<dbReference type="Gene3D" id="1.20.900.10">
    <property type="entry name" value="Dbl homology (DH) domain"/>
    <property type="match status" value="1"/>
</dbReference>
<dbReference type="PANTHER" id="PTHR12845:SF5">
    <property type="entry name" value="EPHEXIN, ISOFORM D"/>
    <property type="match status" value="1"/>
</dbReference>
<organism evidence="6 7">
    <name type="scientific">Globodera rostochiensis</name>
    <name type="common">Golden nematode worm</name>
    <name type="synonym">Heterodera rostochiensis</name>
    <dbReference type="NCBI Taxonomy" id="31243"/>
    <lineage>
        <taxon>Eukaryota</taxon>
        <taxon>Metazoa</taxon>
        <taxon>Ecdysozoa</taxon>
        <taxon>Nematoda</taxon>
        <taxon>Chromadorea</taxon>
        <taxon>Rhabditida</taxon>
        <taxon>Tylenchina</taxon>
        <taxon>Tylenchomorpha</taxon>
        <taxon>Tylenchoidea</taxon>
        <taxon>Heteroderidae</taxon>
        <taxon>Heteroderinae</taxon>
        <taxon>Globodera</taxon>
    </lineage>
</organism>
<dbReference type="InterPro" id="IPR000219">
    <property type="entry name" value="DH_dom"/>
</dbReference>
<evidence type="ECO:0000259" key="4">
    <source>
        <dbReference type="PROSITE" id="PS50002"/>
    </source>
</evidence>
<feature type="region of interest" description="Disordered" evidence="3">
    <location>
        <begin position="873"/>
        <end position="966"/>
    </location>
</feature>
<evidence type="ECO:0000256" key="1">
    <source>
        <dbReference type="ARBA" id="ARBA00022443"/>
    </source>
</evidence>
<evidence type="ECO:0000256" key="3">
    <source>
        <dbReference type="SAM" id="MobiDB-lite"/>
    </source>
</evidence>
<dbReference type="Proteomes" id="UP000887572">
    <property type="component" value="Unplaced"/>
</dbReference>
<reference evidence="7" key="1">
    <citation type="submission" date="2022-11" db="UniProtKB">
        <authorList>
            <consortium name="WormBaseParasite"/>
        </authorList>
    </citation>
    <scope>IDENTIFICATION</scope>
</reference>
<feature type="compositionally biased region" description="Basic and acidic residues" evidence="3">
    <location>
        <begin position="897"/>
        <end position="906"/>
    </location>
</feature>
<dbReference type="SUPFAM" id="SSF48065">
    <property type="entry name" value="DBL homology domain (DH-domain)"/>
    <property type="match status" value="1"/>
</dbReference>
<sequence length="1488" mass="164539">MPKVTEEGQPKASSPPSISNLSVQSLRKRFEAQQPTKSPNFQQNEWGKGICQKRTECRDRQPDKVIKQSPIESRGPNTNPPTTTTPTSILFLTLPAFSSSLPFIRHSLWPFHLSGIFFVPSICPAFSSSLPFVRHSLLSDFDGVSYQHYQTPPSAGRRRRVHCSPRSTPSLHPPGNNVQWSSFSSSSLPRSVMMNNHNYNNSNNNCLQSVRRTPPMVAATKPKVPPKPTGLNKMLVGNNNGIARGDISKDEGAGGGGGEGTDQKKGKNNRTTEVTDNQMEGEENIHHQIGRGHPPAASSQKPALLKRPNSKPPIPAKNAFGSAQSAGTKCHIIHPPFSAPTVRKPSARPPPPPVDGKMHKTAKNVPKPPPNPPPPPPKLLAFPAEEQTNIYEEIGDEAIDGGNGKAAQTSQKGGKEVPKYQKRTVPGRHSPPGRFRQNLGQERGGRRRTTQLDQFWRLKGEEAKGAEWDGTERRQEDEMPPLTPFGSTSSPFVCCCSVCLHSSPLLSRSLFLPSATTTLLDKTAPSASMSRHRSRMANGDIEHKLGRIGSDLRLNLTKGMDKIRYRMALLNTRHCPSAHFCAFGKRLFPQQANNAKNLATKMKAANSSRTTATIGANKSTFYVTTEEGEEDDEATAGEEDEFADDWSTTSSGSSQDKRQDEADGRCWKDAEDAERSERAFIAPSTTTQCPQQPPSLWEEIESEYQQLVVERRRRRQGQAENCPHQSMDTFCAVDIDTLCPPSRPSTATTPVFANIEHFPQQNPAAVPETCDDSAETGRKQSMKSCCPSSSSSSSSYCCCSSHADSVAYTSRLPIQQPLYQIYMLQEEHPLADVSASPAAAVASDPCSFVVSPIDDIPSVAPLRLETIAEVAGGDNQPKSVAAGTGGAEQRGPGVRGTRNELDKVEETDSACNDPTENGSVGSSCAVNVHRHSSTASSSADSGRADSLSRLSSHPNTPNVSQPPVRRERLLGGSKFGSQRSLWCELPEVKEAGFLDKMDSGEKKLQEAYFEVITSEASYLRSLSFLISHFMCTPEMFGSKSKRSVISSSERKQLFSNIVAIRDCSERLLCELETRLKESLVLSELCDILCEHFERHFSPYVNYCSNQVYQDRTLKALKTSNPHFLACIQRLEADRQCQGLDMRSFLLLPMQRITRYPLLIYAILDRLHPAKLQHSVATRALTLAIQVVRNCNEGARKMERTEQLLEIDSKIVYRGSELRRVPLVSSGRYVVKSGRLLQFVERRAASTLKMRHLMLFLFSDLLLITKGRPNGTFACKDYALRRFVVAEPLEANDARVPPRASGSGCSLHLILCTLVQNAWGNQVELLLNADSESDRERWLAAMRPPSCTNPADEKIYAEWDCPQAVAVHNYAIQQEDELDLVKEDLVNILRKMPDGWFYGERTRDGKTGWFPSSYVQQVMNDHIRANNYRQRLGVLQQRSGDAVFRRGSSLQAMPNGSDSSLSHTQQHEYALLSRLRRLSSPFGVAPRDG</sequence>
<feature type="compositionally biased region" description="Pro residues" evidence="3">
    <location>
        <begin position="366"/>
        <end position="376"/>
    </location>
</feature>
<keyword evidence="6" id="KW-1185">Reference proteome</keyword>
<dbReference type="Pfam" id="PF00621">
    <property type="entry name" value="RhoGEF"/>
    <property type="match status" value="1"/>
</dbReference>
<dbReference type="InterPro" id="IPR047271">
    <property type="entry name" value="Ephexin-like"/>
</dbReference>
<name>A0A914GWK7_GLORO</name>
<accession>A0A914GWK7</accession>
<evidence type="ECO:0000313" key="6">
    <source>
        <dbReference type="Proteomes" id="UP000887572"/>
    </source>
</evidence>
<dbReference type="InterPro" id="IPR035899">
    <property type="entry name" value="DBL_dom_sf"/>
</dbReference>